<dbReference type="Pfam" id="PF10543">
    <property type="entry name" value="ORF6N"/>
    <property type="match status" value="1"/>
</dbReference>
<proteinExistence type="predicted"/>
<sequence>MADTEQTALTNANTDTQEISIESAESDIKSMIYVIRNQQVMIDSDLAMLYQVETRVLNQAVKRNISRFPERFRFQLTKEEYENLKSQFVISSLEDDNGYGGRRKLPFVFTEQGIAMLSAVLRSDVAIRVSSRIMDTFVEMRKYMANTSLLYERLNAMEVRQINYQAETDERFERVFEYISEHEESSQKVFFDGQIYDAFSLIVSLIQKSEKEITLIDGYVDVGTLNLLSKKKSDVAVTIYTQEQTKLTKADVKNFNAQYPTLKIKYTKVFHDRFLILDRVTAYHVGASLKDAGKKCFGINLIQDAGIIKDILQRLELETEK</sequence>
<reference evidence="2 3" key="1">
    <citation type="submission" date="2019-12" db="EMBL/GenBank/DDBJ databases">
        <title>Sporaefaciens musculi gen. nov., sp. nov., a novel bacterium isolated from the caecum of an obese mouse.</title>
        <authorList>
            <person name="Rasmussen T.S."/>
            <person name="Streidl T."/>
            <person name="Hitch T.C.A."/>
            <person name="Wortmann E."/>
            <person name="Deptula P."/>
            <person name="Hansen M."/>
            <person name="Nielsen D.S."/>
            <person name="Clavel T."/>
            <person name="Vogensen F.K."/>
        </authorList>
    </citation>
    <scope>NUCLEOTIDE SEQUENCE [LARGE SCALE GENOMIC DNA]</scope>
    <source>
        <strain evidence="2 3">WCA-9-b2</strain>
    </source>
</reference>
<protein>
    <submittedName>
        <fullName evidence="2">ORF6N domain-containing protein</fullName>
    </submittedName>
</protein>
<evidence type="ECO:0000313" key="3">
    <source>
        <dbReference type="Proteomes" id="UP000460412"/>
    </source>
</evidence>
<dbReference type="Proteomes" id="UP000460412">
    <property type="component" value="Unassembled WGS sequence"/>
</dbReference>
<name>A0A7X3MD85_9FIRM</name>
<dbReference type="AlphaFoldDB" id="A0A7X3MD85"/>
<gene>
    <name evidence="2" type="ORF">GN277_01715</name>
</gene>
<keyword evidence="3" id="KW-1185">Reference proteome</keyword>
<organism evidence="2 3">
    <name type="scientific">Sporofaciens musculi</name>
    <dbReference type="NCBI Taxonomy" id="2681861"/>
    <lineage>
        <taxon>Bacteria</taxon>
        <taxon>Bacillati</taxon>
        <taxon>Bacillota</taxon>
        <taxon>Clostridia</taxon>
        <taxon>Lachnospirales</taxon>
        <taxon>Lachnospiraceae</taxon>
        <taxon>Sporofaciens</taxon>
    </lineage>
</organism>
<evidence type="ECO:0000313" key="2">
    <source>
        <dbReference type="EMBL" id="MXP74196.1"/>
    </source>
</evidence>
<evidence type="ECO:0000259" key="1">
    <source>
        <dbReference type="Pfam" id="PF10543"/>
    </source>
</evidence>
<dbReference type="InterPro" id="IPR018873">
    <property type="entry name" value="KilA-N_DNA-bd_domain"/>
</dbReference>
<feature type="domain" description="KilA-N DNA-binding" evidence="1">
    <location>
        <begin position="31"/>
        <end position="120"/>
    </location>
</feature>
<accession>A0A7X3MD85</accession>
<dbReference type="EMBL" id="WUQX01000001">
    <property type="protein sequence ID" value="MXP74196.1"/>
    <property type="molecule type" value="Genomic_DNA"/>
</dbReference>
<comment type="caution">
    <text evidence="2">The sequence shown here is derived from an EMBL/GenBank/DDBJ whole genome shotgun (WGS) entry which is preliminary data.</text>
</comment>
<dbReference type="RefSeq" id="WP_159749290.1">
    <property type="nucleotide sequence ID" value="NZ_WUQX01000001.1"/>
</dbReference>